<dbReference type="PANTHER" id="PTHR46268:SF6">
    <property type="entry name" value="UNIVERSAL STRESS PROTEIN UP12"/>
    <property type="match status" value="1"/>
</dbReference>
<dbReference type="Proteomes" id="UP000243073">
    <property type="component" value="Unassembled WGS sequence"/>
</dbReference>
<comment type="caution">
    <text evidence="3">The sequence shown here is derived from an EMBL/GenBank/DDBJ whole genome shotgun (WGS) entry which is preliminary data.</text>
</comment>
<dbReference type="InterPro" id="IPR006015">
    <property type="entry name" value="Universal_stress_UspA"/>
</dbReference>
<protein>
    <submittedName>
        <fullName evidence="3">Universal stress protein</fullName>
    </submittedName>
</protein>
<feature type="domain" description="UspA" evidence="2">
    <location>
        <begin position="1"/>
        <end position="146"/>
    </location>
</feature>
<dbReference type="AlphaFoldDB" id="A0A1J4QLE9"/>
<organism evidence="3 4">
    <name type="scientific">Oceanisphaera psychrotolerans</name>
    <dbReference type="NCBI Taxonomy" id="1414654"/>
    <lineage>
        <taxon>Bacteria</taxon>
        <taxon>Pseudomonadati</taxon>
        <taxon>Pseudomonadota</taxon>
        <taxon>Gammaproteobacteria</taxon>
        <taxon>Aeromonadales</taxon>
        <taxon>Aeromonadaceae</taxon>
        <taxon>Oceanisphaera</taxon>
    </lineage>
</organism>
<gene>
    <name evidence="3" type="ORF">BFR47_08055</name>
</gene>
<evidence type="ECO:0000256" key="1">
    <source>
        <dbReference type="ARBA" id="ARBA00008791"/>
    </source>
</evidence>
<dbReference type="PANTHER" id="PTHR46268">
    <property type="entry name" value="STRESS RESPONSE PROTEIN NHAX"/>
    <property type="match status" value="1"/>
</dbReference>
<comment type="similarity">
    <text evidence="1">Belongs to the universal stress protein A family.</text>
</comment>
<dbReference type="STRING" id="1414654.BFR47_08055"/>
<dbReference type="SUPFAM" id="SSF52402">
    <property type="entry name" value="Adenine nucleotide alpha hydrolases-like"/>
    <property type="match status" value="1"/>
</dbReference>
<dbReference type="PRINTS" id="PR01438">
    <property type="entry name" value="UNVRSLSTRESS"/>
</dbReference>
<name>A0A1J4QLE9_9GAMM</name>
<evidence type="ECO:0000313" key="3">
    <source>
        <dbReference type="EMBL" id="OIN14431.1"/>
    </source>
</evidence>
<keyword evidence="4" id="KW-1185">Reference proteome</keyword>
<dbReference type="Gene3D" id="3.40.50.620">
    <property type="entry name" value="HUPs"/>
    <property type="match status" value="1"/>
</dbReference>
<accession>A0A1J4QLE9</accession>
<dbReference type="InterPro" id="IPR014729">
    <property type="entry name" value="Rossmann-like_a/b/a_fold"/>
</dbReference>
<evidence type="ECO:0000259" key="2">
    <source>
        <dbReference type="Pfam" id="PF00582"/>
    </source>
</evidence>
<dbReference type="OrthoDB" id="5795499at2"/>
<dbReference type="RefSeq" id="WP_071471234.1">
    <property type="nucleotide sequence ID" value="NZ_MDKE01000001.1"/>
</dbReference>
<proteinExistence type="inferred from homology"/>
<dbReference type="InterPro" id="IPR006016">
    <property type="entry name" value="UspA"/>
</dbReference>
<sequence length="146" mass="15473">MYKSLLVAVDGSEHGKKALTLACHLARQDHARLHILHVPEVLTQESTLIWGIGAVAIEDSRNKLEAIGKKVIEQAEAEARALGATQIETHLAQGEPARAIIHQAETLGVEVIVLGCRGLGDLAGLVMGSVSHKVTHGAKCGVITVR</sequence>
<dbReference type="Pfam" id="PF00582">
    <property type="entry name" value="Usp"/>
    <property type="match status" value="1"/>
</dbReference>
<dbReference type="CDD" id="cd00293">
    <property type="entry name" value="USP-like"/>
    <property type="match status" value="1"/>
</dbReference>
<reference evidence="3 4" key="1">
    <citation type="submission" date="2016-07" db="EMBL/GenBank/DDBJ databases">
        <title>Draft Genome Sequence of Oceanisphaera psychrotolerans, isolated from coastal sediment samples.</title>
        <authorList>
            <person name="Zhuo S."/>
            <person name="Ruan Z."/>
        </authorList>
    </citation>
    <scope>NUCLEOTIDE SEQUENCE [LARGE SCALE GENOMIC DNA]</scope>
    <source>
        <strain evidence="3 4">LAM-WHM-ZC</strain>
    </source>
</reference>
<dbReference type="EMBL" id="MDKE01000001">
    <property type="protein sequence ID" value="OIN14431.1"/>
    <property type="molecule type" value="Genomic_DNA"/>
</dbReference>
<evidence type="ECO:0000313" key="4">
    <source>
        <dbReference type="Proteomes" id="UP000243073"/>
    </source>
</evidence>